<dbReference type="Gene3D" id="3.90.550.10">
    <property type="entry name" value="Spore Coat Polysaccharide Biosynthesis Protein SpsA, Chain A"/>
    <property type="match status" value="1"/>
</dbReference>
<dbReference type="GO" id="GO:0016757">
    <property type="term" value="F:glycosyltransferase activity"/>
    <property type="evidence" value="ECO:0007669"/>
    <property type="project" value="UniProtKB-KW"/>
</dbReference>
<keyword evidence="2" id="KW-0328">Glycosyltransferase</keyword>
<sequence>MSTVFVKRWANALLAAVPKVKTLKQGTTLTPKSLAHLGLHGVSINDTLFNAGMVALNLRQWREEGVTSQLERLVRALKVRVGFKGFPGMSTVADSQTPMVLLFHNLSGSHGRRRVVQPLPPAWNVDGLGWRSPTGKFKVPRRLLCGAHYLHWSGGHKPWTLKGADHYQDLWTPYGQFVISTQASPEWREGCGNGKRSFTERLSANPGDTILGRMRALFGRRSDSSCSAL</sequence>
<dbReference type="GO" id="GO:0005794">
    <property type="term" value="C:Golgi apparatus"/>
    <property type="evidence" value="ECO:0007669"/>
    <property type="project" value="TreeGrafter"/>
</dbReference>
<evidence type="ECO:0000313" key="5">
    <source>
        <dbReference type="EMBL" id="CAE0151728.1"/>
    </source>
</evidence>
<evidence type="ECO:0000256" key="1">
    <source>
        <dbReference type="ARBA" id="ARBA00006351"/>
    </source>
</evidence>
<dbReference type="PANTHER" id="PTHR13778:SF47">
    <property type="entry name" value="LIPOPOLYSACCHARIDE 1,3-GALACTOSYLTRANSFERASE"/>
    <property type="match status" value="1"/>
</dbReference>
<dbReference type="SUPFAM" id="SSF53448">
    <property type="entry name" value="Nucleotide-diphospho-sugar transferases"/>
    <property type="match status" value="1"/>
</dbReference>
<dbReference type="EMBL" id="HBHX01070750">
    <property type="protein sequence ID" value="CAE0151728.1"/>
    <property type="molecule type" value="Transcribed_RNA"/>
</dbReference>
<evidence type="ECO:0000256" key="4">
    <source>
        <dbReference type="ARBA" id="ARBA00022723"/>
    </source>
</evidence>
<dbReference type="GO" id="GO:0046872">
    <property type="term" value="F:metal ion binding"/>
    <property type="evidence" value="ECO:0007669"/>
    <property type="project" value="UniProtKB-KW"/>
</dbReference>
<proteinExistence type="inferred from homology"/>
<evidence type="ECO:0000256" key="2">
    <source>
        <dbReference type="ARBA" id="ARBA00022676"/>
    </source>
</evidence>
<dbReference type="InterPro" id="IPR050748">
    <property type="entry name" value="Glycosyltrans_8_dom-fam"/>
</dbReference>
<dbReference type="Pfam" id="PF01501">
    <property type="entry name" value="Glyco_transf_8"/>
    <property type="match status" value="1"/>
</dbReference>
<name>A0A7S3FIZ0_9EUKA</name>
<keyword evidence="3" id="KW-0808">Transferase</keyword>
<dbReference type="AlphaFoldDB" id="A0A7S3FIZ0"/>
<evidence type="ECO:0000256" key="3">
    <source>
        <dbReference type="ARBA" id="ARBA00022679"/>
    </source>
</evidence>
<dbReference type="InterPro" id="IPR002495">
    <property type="entry name" value="Glyco_trans_8"/>
</dbReference>
<organism evidence="5">
    <name type="scientific">Haptolina ericina</name>
    <dbReference type="NCBI Taxonomy" id="156174"/>
    <lineage>
        <taxon>Eukaryota</taxon>
        <taxon>Haptista</taxon>
        <taxon>Haptophyta</taxon>
        <taxon>Prymnesiophyceae</taxon>
        <taxon>Prymnesiales</taxon>
        <taxon>Prymnesiaceae</taxon>
        <taxon>Haptolina</taxon>
    </lineage>
</organism>
<keyword evidence="4" id="KW-0479">Metal-binding</keyword>
<gene>
    <name evidence="5" type="ORF">HERI1096_LOCUS39103</name>
</gene>
<protein>
    <submittedName>
        <fullName evidence="5">Uncharacterized protein</fullName>
    </submittedName>
</protein>
<accession>A0A7S3FIZ0</accession>
<comment type="similarity">
    <text evidence="1">Belongs to the glycosyltransferase 8 family.</text>
</comment>
<reference evidence="5" key="1">
    <citation type="submission" date="2021-01" db="EMBL/GenBank/DDBJ databases">
        <authorList>
            <person name="Corre E."/>
            <person name="Pelletier E."/>
            <person name="Niang G."/>
            <person name="Scheremetjew M."/>
            <person name="Finn R."/>
            <person name="Kale V."/>
            <person name="Holt S."/>
            <person name="Cochrane G."/>
            <person name="Meng A."/>
            <person name="Brown T."/>
            <person name="Cohen L."/>
        </authorList>
    </citation>
    <scope>NUCLEOTIDE SEQUENCE</scope>
    <source>
        <strain evidence="5">CCMP281</strain>
    </source>
</reference>
<dbReference type="PANTHER" id="PTHR13778">
    <property type="entry name" value="GLYCOSYLTRANSFERASE 8 DOMAIN-CONTAINING PROTEIN"/>
    <property type="match status" value="1"/>
</dbReference>
<dbReference type="InterPro" id="IPR029044">
    <property type="entry name" value="Nucleotide-diphossugar_trans"/>
</dbReference>